<organism evidence="1 2">
    <name type="scientific">Gimesia aquarii</name>
    <dbReference type="NCBI Taxonomy" id="2527964"/>
    <lineage>
        <taxon>Bacteria</taxon>
        <taxon>Pseudomonadati</taxon>
        <taxon>Planctomycetota</taxon>
        <taxon>Planctomycetia</taxon>
        <taxon>Planctomycetales</taxon>
        <taxon>Planctomycetaceae</taxon>
        <taxon>Gimesia</taxon>
    </lineage>
</organism>
<dbReference type="InterPro" id="IPR021133">
    <property type="entry name" value="HEAT_type_2"/>
</dbReference>
<proteinExistence type="predicted"/>
<dbReference type="SUPFAM" id="SSF48371">
    <property type="entry name" value="ARM repeat"/>
    <property type="match status" value="2"/>
</dbReference>
<dbReference type="AlphaFoldDB" id="A0A517VPL3"/>
<dbReference type="Gene3D" id="1.25.10.10">
    <property type="entry name" value="Leucine-rich Repeat Variant"/>
    <property type="match status" value="2"/>
</dbReference>
<dbReference type="InterPro" id="IPR016024">
    <property type="entry name" value="ARM-type_fold"/>
</dbReference>
<evidence type="ECO:0000313" key="2">
    <source>
        <dbReference type="Proteomes" id="UP000318704"/>
    </source>
</evidence>
<gene>
    <name evidence="1" type="ORF">V144x_03860</name>
</gene>
<reference evidence="1 2" key="1">
    <citation type="submission" date="2019-03" db="EMBL/GenBank/DDBJ databases">
        <title>Deep-cultivation of Planctomycetes and their phenomic and genomic characterization uncovers novel biology.</title>
        <authorList>
            <person name="Wiegand S."/>
            <person name="Jogler M."/>
            <person name="Boedeker C."/>
            <person name="Pinto D."/>
            <person name="Vollmers J."/>
            <person name="Rivas-Marin E."/>
            <person name="Kohn T."/>
            <person name="Peeters S.H."/>
            <person name="Heuer A."/>
            <person name="Rast P."/>
            <person name="Oberbeckmann S."/>
            <person name="Bunk B."/>
            <person name="Jeske O."/>
            <person name="Meyerdierks A."/>
            <person name="Storesund J.E."/>
            <person name="Kallscheuer N."/>
            <person name="Luecker S."/>
            <person name="Lage O.M."/>
            <person name="Pohl T."/>
            <person name="Merkel B.J."/>
            <person name="Hornburger P."/>
            <person name="Mueller R.-W."/>
            <person name="Bruemmer F."/>
            <person name="Labrenz M."/>
            <person name="Spormann A.M."/>
            <person name="Op den Camp H."/>
            <person name="Overmann J."/>
            <person name="Amann R."/>
            <person name="Jetten M.S.M."/>
            <person name="Mascher T."/>
            <person name="Medema M.H."/>
            <person name="Devos D.P."/>
            <person name="Kaster A.-K."/>
            <person name="Ovreas L."/>
            <person name="Rohde M."/>
            <person name="Galperin M.Y."/>
            <person name="Jogler C."/>
        </authorList>
    </citation>
    <scope>NUCLEOTIDE SEQUENCE [LARGE SCALE GENOMIC DNA]</scope>
    <source>
        <strain evidence="1 2">V144</strain>
    </source>
</reference>
<name>A0A517VPL3_9PLAN</name>
<dbReference type="EMBL" id="CP037920">
    <property type="protein sequence ID" value="QDT94952.1"/>
    <property type="molecule type" value="Genomic_DNA"/>
</dbReference>
<dbReference type="Proteomes" id="UP000318704">
    <property type="component" value="Chromosome"/>
</dbReference>
<sequence length="536" mass="60855">MTSSISKTFDLLAQSRNSHAMNALILALDVEAQSIRELAVAALLEQQSTRGLVEVIRRCATLTPDIRKLLESQSDALEAAIKQCLLHGNRELQYCGLSFVRSTNDFRQIPALVSLLENKRLINHQPDLTTQTLRSLVSKLYEYFLDTSADSIYPRSFLRNAQNIRRENLNALLLAAENFQEFDRPEEIVESLLILGDVNDSAIRKVLWHSNTETKRLVEKVLKDSKHIGVMQLICDFTEVNYPNPKALEAVSEREDPEFIAHLLRWLPEQPSELQHTNFKQIRTINWLRADKQEFWKIPSNLQPAVIRLISLLDLDVASKKQAQKWMLQNGTPEAKEAAIGILRNLDSSEVTEMVLESLESEDPVQQAWATCQLRTQHVPDAINLLITKLDSPLEEVREAARQELGSFDVEYVLEHFEEFNTHICSAVGKLLQKLNPQCTREFSRALAHPLRKRRIQAARCVQILELHDQVIPALAALVEDTDDLVRRTSAEILSTLGSPAAKQALIPLITDDNSRIREIAIKGLRSKKNTEQPTQ</sequence>
<accession>A0A517VPL3</accession>
<evidence type="ECO:0000313" key="1">
    <source>
        <dbReference type="EMBL" id="QDT94952.1"/>
    </source>
</evidence>
<dbReference type="InterPro" id="IPR011989">
    <property type="entry name" value="ARM-like"/>
</dbReference>
<dbReference type="Pfam" id="PF13646">
    <property type="entry name" value="HEAT_2"/>
    <property type="match status" value="1"/>
</dbReference>
<dbReference type="KEGG" id="gaw:V144x_03860"/>
<protein>
    <submittedName>
        <fullName evidence="1">HEAT repeat protein</fullName>
    </submittedName>
</protein>
<dbReference type="PROSITE" id="PS50077">
    <property type="entry name" value="HEAT_REPEAT"/>
    <property type="match status" value="1"/>
</dbReference>